<dbReference type="EMBL" id="JAWWNJ010000006">
    <property type="protein sequence ID" value="KAK7053509.1"/>
    <property type="molecule type" value="Genomic_DNA"/>
</dbReference>
<feature type="domain" description="F-box" evidence="1">
    <location>
        <begin position="18"/>
        <end position="48"/>
    </location>
</feature>
<dbReference type="Pfam" id="PF00646">
    <property type="entry name" value="F-box"/>
    <property type="match status" value="1"/>
</dbReference>
<gene>
    <name evidence="2" type="ORF">R3P38DRAFT_1460059</name>
</gene>
<dbReference type="Proteomes" id="UP001362999">
    <property type="component" value="Unassembled WGS sequence"/>
</dbReference>
<proteinExistence type="predicted"/>
<keyword evidence="3" id="KW-1185">Reference proteome</keyword>
<organism evidence="2 3">
    <name type="scientific">Favolaschia claudopus</name>
    <dbReference type="NCBI Taxonomy" id="2862362"/>
    <lineage>
        <taxon>Eukaryota</taxon>
        <taxon>Fungi</taxon>
        <taxon>Dikarya</taxon>
        <taxon>Basidiomycota</taxon>
        <taxon>Agaricomycotina</taxon>
        <taxon>Agaricomycetes</taxon>
        <taxon>Agaricomycetidae</taxon>
        <taxon>Agaricales</taxon>
        <taxon>Marasmiineae</taxon>
        <taxon>Mycenaceae</taxon>
        <taxon>Favolaschia</taxon>
    </lineage>
</organism>
<evidence type="ECO:0000313" key="3">
    <source>
        <dbReference type="Proteomes" id="UP001362999"/>
    </source>
</evidence>
<name>A0AAW0DPN3_9AGAR</name>
<dbReference type="InterPro" id="IPR036047">
    <property type="entry name" value="F-box-like_dom_sf"/>
</dbReference>
<accession>A0AAW0DPN3</accession>
<sequence>MVLTRSASRYARCIIRWFPNEVLGLVMQCLSPADLATLCQTSQLLRNIGTPLLYRSVTLTTSSRLELFKKSIDESPQLELASRVRMFVLKTVDVDGSPAPLVKEISTLLLRMSHLHSLRLVSKAVDFTILLEHAAFPHLTNFEFTVIRPPMGALRTFLNRHRTIRTLRIDTRTRAAFPGRIRLPRLTDLTAFLSAVPAFDLRKNHLQYLTLLARRFDVRADVMPDKLANIHSAASVIVRSFGCRQHLEWSLLAAVAWRFQHVKSLAFVRSTTLSEAEVGNVENILKALHCLRTLDLHRAGESSPEDREVVLKWAAACKAVSVVKFHGQLWKYKKAESQWVVLG</sequence>
<dbReference type="InterPro" id="IPR001810">
    <property type="entry name" value="F-box_dom"/>
</dbReference>
<dbReference type="AlphaFoldDB" id="A0AAW0DPN3"/>
<comment type="caution">
    <text evidence="2">The sequence shown here is derived from an EMBL/GenBank/DDBJ whole genome shotgun (WGS) entry which is preliminary data.</text>
</comment>
<evidence type="ECO:0000259" key="1">
    <source>
        <dbReference type="Pfam" id="PF00646"/>
    </source>
</evidence>
<dbReference type="CDD" id="cd09917">
    <property type="entry name" value="F-box_SF"/>
    <property type="match status" value="1"/>
</dbReference>
<evidence type="ECO:0000313" key="2">
    <source>
        <dbReference type="EMBL" id="KAK7053509.1"/>
    </source>
</evidence>
<protein>
    <recommendedName>
        <fullName evidence="1">F-box domain-containing protein</fullName>
    </recommendedName>
</protein>
<dbReference type="SUPFAM" id="SSF81383">
    <property type="entry name" value="F-box domain"/>
    <property type="match status" value="1"/>
</dbReference>
<reference evidence="2 3" key="1">
    <citation type="journal article" date="2024" name="J Genomics">
        <title>Draft genome sequencing and assembly of Favolaschia claudopus CIRM-BRFM 2984 isolated from oak limbs.</title>
        <authorList>
            <person name="Navarro D."/>
            <person name="Drula E."/>
            <person name="Chaduli D."/>
            <person name="Cazenave R."/>
            <person name="Ahrendt S."/>
            <person name="Wang J."/>
            <person name="Lipzen A."/>
            <person name="Daum C."/>
            <person name="Barry K."/>
            <person name="Grigoriev I.V."/>
            <person name="Favel A."/>
            <person name="Rosso M.N."/>
            <person name="Martin F."/>
        </authorList>
    </citation>
    <scope>NUCLEOTIDE SEQUENCE [LARGE SCALE GENOMIC DNA]</scope>
    <source>
        <strain evidence="2 3">CIRM-BRFM 2984</strain>
    </source>
</reference>